<dbReference type="EMBL" id="CP022203">
    <property type="protein sequence ID" value="ATB48129.1"/>
    <property type="molecule type" value="Genomic_DNA"/>
</dbReference>
<organism evidence="2 3">
    <name type="scientific">Corallococcus macrosporus DSM 14697</name>
    <dbReference type="NCBI Taxonomy" id="1189310"/>
    <lineage>
        <taxon>Bacteria</taxon>
        <taxon>Pseudomonadati</taxon>
        <taxon>Myxococcota</taxon>
        <taxon>Myxococcia</taxon>
        <taxon>Myxococcales</taxon>
        <taxon>Cystobacterineae</taxon>
        <taxon>Myxococcaceae</taxon>
        <taxon>Corallococcus</taxon>
    </lineage>
</organism>
<accession>A0A250JW84</accession>
<proteinExistence type="predicted"/>
<dbReference type="AlphaFoldDB" id="A0A250JW84"/>
<evidence type="ECO:0000313" key="3">
    <source>
        <dbReference type="Proteomes" id="UP000217343"/>
    </source>
</evidence>
<feature type="compositionally biased region" description="Polar residues" evidence="1">
    <location>
        <begin position="21"/>
        <end position="30"/>
    </location>
</feature>
<evidence type="ECO:0000256" key="1">
    <source>
        <dbReference type="SAM" id="MobiDB-lite"/>
    </source>
</evidence>
<evidence type="ECO:0000313" key="2">
    <source>
        <dbReference type="EMBL" id="ATB48129.1"/>
    </source>
</evidence>
<protein>
    <submittedName>
        <fullName evidence="2">Uncharacterized protein</fullName>
    </submittedName>
</protein>
<feature type="region of interest" description="Disordered" evidence="1">
    <location>
        <begin position="18"/>
        <end position="68"/>
    </location>
</feature>
<name>A0A250JW84_9BACT</name>
<reference evidence="2 3" key="1">
    <citation type="submission" date="2017-06" db="EMBL/GenBank/DDBJ databases">
        <title>Sequencing and comparative analysis of myxobacterial genomes.</title>
        <authorList>
            <person name="Rupp O."/>
            <person name="Goesmann A."/>
            <person name="Sogaard-Andersen L."/>
        </authorList>
    </citation>
    <scope>NUCLEOTIDE SEQUENCE [LARGE SCALE GENOMIC DNA]</scope>
    <source>
        <strain evidence="2 3">DSM 14697</strain>
    </source>
</reference>
<dbReference type="KEGG" id="mmas:MYMAC_003755"/>
<dbReference type="Proteomes" id="UP000217343">
    <property type="component" value="Chromosome"/>
</dbReference>
<dbReference type="RefSeq" id="WP_013940437.1">
    <property type="nucleotide sequence ID" value="NZ_CP022203.1"/>
</dbReference>
<sequence>MLLDMYLYFGLPLRPAPRRASVSQASNPRSASVERAGAGQRAASEPRAQEPKAGALLTVIEGGRAGVP</sequence>
<keyword evidence="3" id="KW-1185">Reference proteome</keyword>
<gene>
    <name evidence="2" type="ORF">MYMAC_003755</name>
</gene>